<evidence type="ECO:0000256" key="1">
    <source>
        <dbReference type="SAM" id="SignalP"/>
    </source>
</evidence>
<dbReference type="Proteomes" id="UP001458880">
    <property type="component" value="Unassembled WGS sequence"/>
</dbReference>
<feature type="signal peptide" evidence="1">
    <location>
        <begin position="1"/>
        <end position="17"/>
    </location>
</feature>
<organism evidence="2 3">
    <name type="scientific">Popillia japonica</name>
    <name type="common">Japanese beetle</name>
    <dbReference type="NCBI Taxonomy" id="7064"/>
    <lineage>
        <taxon>Eukaryota</taxon>
        <taxon>Metazoa</taxon>
        <taxon>Ecdysozoa</taxon>
        <taxon>Arthropoda</taxon>
        <taxon>Hexapoda</taxon>
        <taxon>Insecta</taxon>
        <taxon>Pterygota</taxon>
        <taxon>Neoptera</taxon>
        <taxon>Endopterygota</taxon>
        <taxon>Coleoptera</taxon>
        <taxon>Polyphaga</taxon>
        <taxon>Scarabaeiformia</taxon>
        <taxon>Scarabaeidae</taxon>
        <taxon>Rutelinae</taxon>
        <taxon>Popillia</taxon>
    </lineage>
</organism>
<gene>
    <name evidence="2" type="ORF">QE152_g27174</name>
</gene>
<feature type="chain" id="PRO_5043799862" evidence="1">
    <location>
        <begin position="18"/>
        <end position="104"/>
    </location>
</feature>
<reference evidence="2 3" key="1">
    <citation type="journal article" date="2024" name="BMC Genomics">
        <title>De novo assembly and annotation of Popillia japonica's genome with initial clues to its potential as an invasive pest.</title>
        <authorList>
            <person name="Cucini C."/>
            <person name="Boschi S."/>
            <person name="Funari R."/>
            <person name="Cardaioli E."/>
            <person name="Iannotti N."/>
            <person name="Marturano G."/>
            <person name="Paoli F."/>
            <person name="Bruttini M."/>
            <person name="Carapelli A."/>
            <person name="Frati F."/>
            <person name="Nardi F."/>
        </authorList>
    </citation>
    <scope>NUCLEOTIDE SEQUENCE [LARGE SCALE GENOMIC DNA]</scope>
    <source>
        <strain evidence="2">DMR45628</strain>
    </source>
</reference>
<dbReference type="EMBL" id="JASPKY010000328">
    <property type="protein sequence ID" value="KAK9708483.1"/>
    <property type="molecule type" value="Genomic_DNA"/>
</dbReference>
<keyword evidence="3" id="KW-1185">Reference proteome</keyword>
<protein>
    <submittedName>
        <fullName evidence="2">Uncharacterized protein</fullName>
    </submittedName>
</protein>
<accession>A0AAW1JW77</accession>
<proteinExistence type="predicted"/>
<keyword evidence="1" id="KW-0732">Signal</keyword>
<comment type="caution">
    <text evidence="2">The sequence shown here is derived from an EMBL/GenBank/DDBJ whole genome shotgun (WGS) entry which is preliminary data.</text>
</comment>
<evidence type="ECO:0000313" key="2">
    <source>
        <dbReference type="EMBL" id="KAK9708483.1"/>
    </source>
</evidence>
<dbReference type="AlphaFoldDB" id="A0AAW1JW77"/>
<name>A0AAW1JW77_POPJA</name>
<evidence type="ECO:0000313" key="3">
    <source>
        <dbReference type="Proteomes" id="UP001458880"/>
    </source>
</evidence>
<sequence length="104" mass="12095">MWRVLAAAVWVCALANPQPLYLERDSYKRSPPALTWQKRDQPESTELLIRSSRSSRQYDVPQIDILFLFDGNEDLITETNLQTKASAELQDLVIIISTFRIHYQ</sequence>